<sequence>MANTPQSKKRARQSETRLTVNKARRSRIRTFLRKVEEAIASGDKEAAQAALRAAQPELMRGVTKGVFHKNTASRKMSRLSARVKSLG</sequence>
<dbReference type="GO" id="GO:0015935">
    <property type="term" value="C:small ribosomal subunit"/>
    <property type="evidence" value="ECO:0007669"/>
    <property type="project" value="TreeGrafter"/>
</dbReference>
<dbReference type="NCBIfam" id="TIGR00029">
    <property type="entry name" value="S20"/>
    <property type="match status" value="1"/>
</dbReference>
<dbReference type="RefSeq" id="WP_149780423.1">
    <property type="nucleotide sequence ID" value="NZ_FRCB01000009.1"/>
</dbReference>
<evidence type="ECO:0000256" key="8">
    <source>
        <dbReference type="HAMAP-Rule" id="MF_00500"/>
    </source>
</evidence>
<evidence type="ECO:0000313" key="10">
    <source>
        <dbReference type="EMBL" id="SHM54604.1"/>
    </source>
</evidence>
<evidence type="ECO:0000313" key="11">
    <source>
        <dbReference type="Proteomes" id="UP000322545"/>
    </source>
</evidence>
<organism evidence="10 11">
    <name type="scientific">Roseovarius litoreus</name>
    <dbReference type="NCBI Taxonomy" id="1155722"/>
    <lineage>
        <taxon>Bacteria</taxon>
        <taxon>Pseudomonadati</taxon>
        <taxon>Pseudomonadota</taxon>
        <taxon>Alphaproteobacteria</taxon>
        <taxon>Rhodobacterales</taxon>
        <taxon>Roseobacteraceae</taxon>
        <taxon>Roseovarius</taxon>
    </lineage>
</organism>
<name>A0A1M7JNL8_9RHOB</name>
<dbReference type="GO" id="GO:0070181">
    <property type="term" value="F:small ribosomal subunit rRNA binding"/>
    <property type="evidence" value="ECO:0007669"/>
    <property type="project" value="TreeGrafter"/>
</dbReference>
<evidence type="ECO:0000256" key="7">
    <source>
        <dbReference type="ARBA" id="ARBA00035136"/>
    </source>
</evidence>
<dbReference type="Gene3D" id="1.20.58.110">
    <property type="entry name" value="Ribosomal protein S20"/>
    <property type="match status" value="1"/>
</dbReference>
<proteinExistence type="inferred from homology"/>
<comment type="function">
    <text evidence="1 8">Binds directly to 16S ribosomal RNA.</text>
</comment>
<evidence type="ECO:0000256" key="3">
    <source>
        <dbReference type="ARBA" id="ARBA00022730"/>
    </source>
</evidence>
<keyword evidence="5 8" id="KW-0689">Ribosomal protein</keyword>
<dbReference type="SUPFAM" id="SSF46992">
    <property type="entry name" value="Ribosomal protein S20"/>
    <property type="match status" value="1"/>
</dbReference>
<dbReference type="HAMAP" id="MF_00500">
    <property type="entry name" value="Ribosomal_bS20"/>
    <property type="match status" value="1"/>
</dbReference>
<keyword evidence="6 8" id="KW-0687">Ribonucleoprotein</keyword>
<protein>
    <recommendedName>
        <fullName evidence="7 8">Small ribosomal subunit protein bS20</fullName>
    </recommendedName>
</protein>
<dbReference type="EMBL" id="FRCB01000009">
    <property type="protein sequence ID" value="SHM54604.1"/>
    <property type="molecule type" value="Genomic_DNA"/>
</dbReference>
<dbReference type="GO" id="GO:0006412">
    <property type="term" value="P:translation"/>
    <property type="evidence" value="ECO:0007669"/>
    <property type="project" value="UniProtKB-UniRule"/>
</dbReference>
<evidence type="ECO:0000256" key="6">
    <source>
        <dbReference type="ARBA" id="ARBA00023274"/>
    </source>
</evidence>
<dbReference type="InterPro" id="IPR036510">
    <property type="entry name" value="Ribosomal_bS20_sf"/>
</dbReference>
<dbReference type="Proteomes" id="UP000322545">
    <property type="component" value="Unassembled WGS sequence"/>
</dbReference>
<dbReference type="AlphaFoldDB" id="A0A1M7JNL8"/>
<accession>A0A1M7JNL8</accession>
<dbReference type="FunFam" id="1.20.58.110:FF:000001">
    <property type="entry name" value="30S ribosomal protein S20"/>
    <property type="match status" value="1"/>
</dbReference>
<dbReference type="InterPro" id="IPR002583">
    <property type="entry name" value="Ribosomal_bS20"/>
</dbReference>
<evidence type="ECO:0000256" key="9">
    <source>
        <dbReference type="SAM" id="MobiDB-lite"/>
    </source>
</evidence>
<evidence type="ECO:0000256" key="4">
    <source>
        <dbReference type="ARBA" id="ARBA00022884"/>
    </source>
</evidence>
<evidence type="ECO:0000256" key="2">
    <source>
        <dbReference type="ARBA" id="ARBA00007634"/>
    </source>
</evidence>
<evidence type="ECO:0000256" key="5">
    <source>
        <dbReference type="ARBA" id="ARBA00022980"/>
    </source>
</evidence>
<dbReference type="PANTHER" id="PTHR33398:SF1">
    <property type="entry name" value="SMALL RIBOSOMAL SUBUNIT PROTEIN BS20C"/>
    <property type="match status" value="1"/>
</dbReference>
<dbReference type="PANTHER" id="PTHR33398">
    <property type="entry name" value="30S RIBOSOMAL PROTEIN S20"/>
    <property type="match status" value="1"/>
</dbReference>
<reference evidence="10 11" key="1">
    <citation type="submission" date="2016-11" db="EMBL/GenBank/DDBJ databases">
        <authorList>
            <person name="Varghese N."/>
            <person name="Submissions S."/>
        </authorList>
    </citation>
    <scope>NUCLEOTIDE SEQUENCE [LARGE SCALE GENOMIC DNA]</scope>
    <source>
        <strain evidence="10 11">DSM 28249</strain>
    </source>
</reference>
<gene>
    <name evidence="8" type="primary">rpsT</name>
    <name evidence="10" type="ORF">SAMN05443432_10913</name>
</gene>
<feature type="region of interest" description="Disordered" evidence="9">
    <location>
        <begin position="1"/>
        <end position="22"/>
    </location>
</feature>
<keyword evidence="3 8" id="KW-0699">rRNA-binding</keyword>
<dbReference type="GO" id="GO:0003735">
    <property type="term" value="F:structural constituent of ribosome"/>
    <property type="evidence" value="ECO:0007669"/>
    <property type="project" value="InterPro"/>
</dbReference>
<comment type="similarity">
    <text evidence="2 8">Belongs to the bacterial ribosomal protein bS20 family.</text>
</comment>
<keyword evidence="4 8" id="KW-0694">RNA-binding</keyword>
<dbReference type="Pfam" id="PF01649">
    <property type="entry name" value="Ribosomal_S20p"/>
    <property type="match status" value="1"/>
</dbReference>
<evidence type="ECO:0000256" key="1">
    <source>
        <dbReference type="ARBA" id="ARBA00003134"/>
    </source>
</evidence>
<keyword evidence="11" id="KW-1185">Reference proteome</keyword>